<proteinExistence type="predicted"/>
<evidence type="ECO:0000313" key="4">
    <source>
        <dbReference type="Proteomes" id="UP000008207"/>
    </source>
</evidence>
<evidence type="ECO:0000313" key="3">
    <source>
        <dbReference type="EMBL" id="ACL56686.1"/>
    </source>
</evidence>
<accession>B8IQY4</accession>
<dbReference type="EMBL" id="CP001349">
    <property type="protein sequence ID" value="ACL56686.1"/>
    <property type="molecule type" value="Genomic_DNA"/>
</dbReference>
<gene>
    <name evidence="3" type="ordered locus">Mnod_1696</name>
</gene>
<dbReference type="OrthoDB" id="7999282at2"/>
<reference evidence="3 4" key="1">
    <citation type="submission" date="2009-01" db="EMBL/GenBank/DDBJ databases">
        <title>Complete sequence of chromosome of Methylobacterium nodulans ORS 2060.</title>
        <authorList>
            <consortium name="US DOE Joint Genome Institute"/>
            <person name="Lucas S."/>
            <person name="Copeland A."/>
            <person name="Lapidus A."/>
            <person name="Glavina del Rio T."/>
            <person name="Dalin E."/>
            <person name="Tice H."/>
            <person name="Bruce D."/>
            <person name="Goodwin L."/>
            <person name="Pitluck S."/>
            <person name="Sims D."/>
            <person name="Brettin T."/>
            <person name="Detter J.C."/>
            <person name="Han C."/>
            <person name="Larimer F."/>
            <person name="Land M."/>
            <person name="Hauser L."/>
            <person name="Kyrpides N."/>
            <person name="Ivanova N."/>
            <person name="Marx C.J."/>
            <person name="Richardson P."/>
        </authorList>
    </citation>
    <scope>NUCLEOTIDE SEQUENCE [LARGE SCALE GENOMIC DNA]</scope>
    <source>
        <strain evidence="4">LMG 21967 / CNCM I-2342 / ORS 2060</strain>
    </source>
</reference>
<dbReference type="KEGG" id="mno:Mnod_1696"/>
<keyword evidence="4" id="KW-1185">Reference proteome</keyword>
<evidence type="ECO:0000256" key="2">
    <source>
        <dbReference type="SAM" id="SignalP"/>
    </source>
</evidence>
<keyword evidence="2" id="KW-0732">Signal</keyword>
<feature type="chain" id="PRO_5002874304" evidence="2">
    <location>
        <begin position="26"/>
        <end position="75"/>
    </location>
</feature>
<name>B8IQY4_METNO</name>
<dbReference type="HOGENOM" id="CLU_2717794_0_0_5"/>
<feature type="region of interest" description="Disordered" evidence="1">
    <location>
        <begin position="31"/>
        <end position="75"/>
    </location>
</feature>
<protein>
    <submittedName>
        <fullName evidence="3">Uncharacterized protein</fullName>
    </submittedName>
</protein>
<dbReference type="AlphaFoldDB" id="B8IQY4"/>
<sequence length="75" mass="7767">MWRLLTGGIKAILSIAALAVAAQWAARPEASKTPALASAMRDPATTGAIVARKKPASPDQRGLQQLMSENVGGAR</sequence>
<evidence type="ECO:0000256" key="1">
    <source>
        <dbReference type="SAM" id="MobiDB-lite"/>
    </source>
</evidence>
<feature type="signal peptide" evidence="2">
    <location>
        <begin position="1"/>
        <end position="25"/>
    </location>
</feature>
<organism evidence="3 4">
    <name type="scientific">Methylobacterium nodulans (strain LMG 21967 / CNCM I-2342 / ORS 2060)</name>
    <dbReference type="NCBI Taxonomy" id="460265"/>
    <lineage>
        <taxon>Bacteria</taxon>
        <taxon>Pseudomonadati</taxon>
        <taxon>Pseudomonadota</taxon>
        <taxon>Alphaproteobacteria</taxon>
        <taxon>Hyphomicrobiales</taxon>
        <taxon>Methylobacteriaceae</taxon>
        <taxon>Methylobacterium</taxon>
    </lineage>
</organism>
<dbReference type="Proteomes" id="UP000008207">
    <property type="component" value="Chromosome"/>
</dbReference>
<dbReference type="RefSeq" id="WP_015928379.1">
    <property type="nucleotide sequence ID" value="NC_011894.1"/>
</dbReference>